<evidence type="ECO:0000313" key="2">
    <source>
        <dbReference type="EMBL" id="NLT79309.1"/>
    </source>
</evidence>
<evidence type="ECO:0000313" key="3">
    <source>
        <dbReference type="Proteomes" id="UP000767327"/>
    </source>
</evidence>
<comment type="similarity">
    <text evidence="1">Belongs to the peptidase S58 family.</text>
</comment>
<dbReference type="PANTHER" id="PTHR36512:SF3">
    <property type="entry name" value="BLR5678 PROTEIN"/>
    <property type="match status" value="1"/>
</dbReference>
<dbReference type="Gene3D" id="3.60.70.12">
    <property type="entry name" value="L-amino peptidase D-ALA esterase/amidase"/>
    <property type="match status" value="1"/>
</dbReference>
<reference evidence="2" key="2">
    <citation type="submission" date="2020-01" db="EMBL/GenBank/DDBJ databases">
        <authorList>
            <person name="Campanaro S."/>
        </authorList>
    </citation>
    <scope>NUCLEOTIDE SEQUENCE</scope>
    <source>
        <strain evidence="2">AS01afH2WH_6</strain>
    </source>
</reference>
<accession>A0A971IC41</accession>
<dbReference type="Pfam" id="PF03576">
    <property type="entry name" value="Peptidase_S58"/>
    <property type="match status" value="1"/>
</dbReference>
<evidence type="ECO:0000256" key="1">
    <source>
        <dbReference type="ARBA" id="ARBA00007068"/>
    </source>
</evidence>
<dbReference type="InterPro" id="IPR016117">
    <property type="entry name" value="ArgJ-like_dom_sf"/>
</dbReference>
<reference evidence="2" key="1">
    <citation type="journal article" date="2020" name="Biotechnol. Biofuels">
        <title>New insights from the biogas microbiome by comprehensive genome-resolved metagenomics of nearly 1600 species originating from multiple anaerobic digesters.</title>
        <authorList>
            <person name="Campanaro S."/>
            <person name="Treu L."/>
            <person name="Rodriguez-R L.M."/>
            <person name="Kovalovszki A."/>
            <person name="Ziels R.M."/>
            <person name="Maus I."/>
            <person name="Zhu X."/>
            <person name="Kougias P.G."/>
            <person name="Basile A."/>
            <person name="Luo G."/>
            <person name="Schluter A."/>
            <person name="Konstantinidis K.T."/>
            <person name="Angelidaki I."/>
        </authorList>
    </citation>
    <scope>NUCLEOTIDE SEQUENCE</scope>
    <source>
        <strain evidence="2">AS01afH2WH_6</strain>
    </source>
</reference>
<dbReference type="Proteomes" id="UP000767327">
    <property type="component" value="Unassembled WGS sequence"/>
</dbReference>
<protein>
    <submittedName>
        <fullName evidence="2">P1 family peptidase</fullName>
    </submittedName>
</protein>
<dbReference type="InterPro" id="IPR005321">
    <property type="entry name" value="Peptidase_S58_DmpA"/>
</dbReference>
<sequence>MQDIDITSVGGFAYANYTDDVGGTGATVFLFDHLSPAGVAIRGGGPASRETPLLAPVASSSGIHALMLSGGSAYGLDAAGGVMRFLEEQGTGLHIREACVPLVCQSCLFDLPVGDQHARPNAQNAYDACLQAKRSVFQNGNIGAGTGCSVGKYHGMEHAMKGGLGSYAVQVGQVKIGAVVAVNAMGDVYAAGSGTTLAGMLDDTNTAFESSFSSMIEDMESERHAPEGNTTIGAVFTNAGLDKSALTKIASMAHNGYARTIRPVHTSVDGDSIYAVSIGSVVADADGVGTLAAYVMERAVEVAVLSAESAYGLPCAADFIG</sequence>
<organism evidence="2 3">
    <name type="scientific">Bifidobacterium crudilactis</name>
    <dbReference type="NCBI Taxonomy" id="327277"/>
    <lineage>
        <taxon>Bacteria</taxon>
        <taxon>Bacillati</taxon>
        <taxon>Actinomycetota</taxon>
        <taxon>Actinomycetes</taxon>
        <taxon>Bifidobacteriales</taxon>
        <taxon>Bifidobacteriaceae</taxon>
        <taxon>Bifidobacterium</taxon>
    </lineage>
</organism>
<dbReference type="RefSeq" id="WP_273173040.1">
    <property type="nucleotide sequence ID" value="NZ_JAAXZR010000013.1"/>
</dbReference>
<gene>
    <name evidence="2" type="ORF">GXW98_03355</name>
</gene>
<dbReference type="CDD" id="cd02252">
    <property type="entry name" value="nylC_like"/>
    <property type="match status" value="1"/>
</dbReference>
<dbReference type="PANTHER" id="PTHR36512">
    <property type="entry name" value="D-AMINOPEPTIDASE"/>
    <property type="match status" value="1"/>
</dbReference>
<dbReference type="GO" id="GO:0004177">
    <property type="term" value="F:aminopeptidase activity"/>
    <property type="evidence" value="ECO:0007669"/>
    <property type="project" value="TreeGrafter"/>
</dbReference>
<dbReference type="SUPFAM" id="SSF56266">
    <property type="entry name" value="DmpA/ArgJ-like"/>
    <property type="match status" value="1"/>
</dbReference>
<proteinExistence type="inferred from homology"/>
<name>A0A971IC41_9BIFI</name>
<dbReference type="AlphaFoldDB" id="A0A971IC41"/>
<dbReference type="EMBL" id="JAAXZR010000013">
    <property type="protein sequence ID" value="NLT79309.1"/>
    <property type="molecule type" value="Genomic_DNA"/>
</dbReference>
<comment type="caution">
    <text evidence="2">The sequence shown here is derived from an EMBL/GenBank/DDBJ whole genome shotgun (WGS) entry which is preliminary data.</text>
</comment>